<accession>A0A561SM16</accession>
<dbReference type="AlphaFoldDB" id="A0A561SM16"/>
<organism evidence="2 3">
    <name type="scientific">Pseudonocardia hierapolitana</name>
    <dbReference type="NCBI Taxonomy" id="1128676"/>
    <lineage>
        <taxon>Bacteria</taxon>
        <taxon>Bacillati</taxon>
        <taxon>Actinomycetota</taxon>
        <taxon>Actinomycetes</taxon>
        <taxon>Pseudonocardiales</taxon>
        <taxon>Pseudonocardiaceae</taxon>
        <taxon>Pseudonocardia</taxon>
    </lineage>
</organism>
<protein>
    <submittedName>
        <fullName evidence="2">Uncharacterized protein</fullName>
    </submittedName>
</protein>
<dbReference type="Proteomes" id="UP000321261">
    <property type="component" value="Unassembled WGS sequence"/>
</dbReference>
<proteinExistence type="predicted"/>
<comment type="caution">
    <text evidence="2">The sequence shown here is derived from an EMBL/GenBank/DDBJ whole genome shotgun (WGS) entry which is preliminary data.</text>
</comment>
<gene>
    <name evidence="2" type="ORF">FHX44_111793</name>
</gene>
<reference evidence="2 3" key="1">
    <citation type="submission" date="2019-06" db="EMBL/GenBank/DDBJ databases">
        <title>Sequencing the genomes of 1000 actinobacteria strains.</title>
        <authorList>
            <person name="Klenk H.-P."/>
        </authorList>
    </citation>
    <scope>NUCLEOTIDE SEQUENCE [LARGE SCALE GENOMIC DNA]</scope>
    <source>
        <strain evidence="2 3">DSM 45671</strain>
    </source>
</reference>
<name>A0A561SM16_9PSEU</name>
<sequence>MRMETLRFVAVLTLVTVCSEPTIPAEPGSGSPPASPNDWLRRPSGMSWSTEHLGPCRRSSGLMDVSLPQTPR</sequence>
<evidence type="ECO:0000256" key="1">
    <source>
        <dbReference type="SAM" id="MobiDB-lite"/>
    </source>
</evidence>
<evidence type="ECO:0000313" key="2">
    <source>
        <dbReference type="EMBL" id="TWF75908.1"/>
    </source>
</evidence>
<dbReference type="EMBL" id="VIWU01000001">
    <property type="protein sequence ID" value="TWF75908.1"/>
    <property type="molecule type" value="Genomic_DNA"/>
</dbReference>
<evidence type="ECO:0000313" key="3">
    <source>
        <dbReference type="Proteomes" id="UP000321261"/>
    </source>
</evidence>
<keyword evidence="3" id="KW-1185">Reference proteome</keyword>
<feature type="region of interest" description="Disordered" evidence="1">
    <location>
        <begin position="21"/>
        <end position="72"/>
    </location>
</feature>